<protein>
    <submittedName>
        <fullName evidence="1">Uncharacterized protein</fullName>
    </submittedName>
</protein>
<reference evidence="1" key="2">
    <citation type="submission" date="2020-07" db="EMBL/GenBank/DDBJ databases">
        <authorList>
            <person name="Vera ALvarez R."/>
            <person name="Arias-Moreno D.M."/>
            <person name="Jimenez-Jacinto V."/>
            <person name="Jimenez-Bremont J.F."/>
            <person name="Swaminathan K."/>
            <person name="Moose S.P."/>
            <person name="Guerrero-Gonzalez M.L."/>
            <person name="Marino-Ramirez L."/>
            <person name="Landsman D."/>
            <person name="Rodriguez-Kessler M."/>
            <person name="Delgado-Sanchez P."/>
        </authorList>
    </citation>
    <scope>NUCLEOTIDE SEQUENCE</scope>
    <source>
        <tissue evidence="1">Cladode</tissue>
    </source>
</reference>
<reference evidence="1" key="1">
    <citation type="journal article" date="2013" name="J. Plant Res.">
        <title>Effect of fungi and light on seed germination of three Opuntia species from semiarid lands of central Mexico.</title>
        <authorList>
            <person name="Delgado-Sanchez P."/>
            <person name="Jimenez-Bremont J.F."/>
            <person name="Guerrero-Gonzalez Mde L."/>
            <person name="Flores J."/>
        </authorList>
    </citation>
    <scope>NUCLEOTIDE SEQUENCE</scope>
    <source>
        <tissue evidence="1">Cladode</tissue>
    </source>
</reference>
<evidence type="ECO:0000313" key="1">
    <source>
        <dbReference type="EMBL" id="MBA4671121.1"/>
    </source>
</evidence>
<name>A0A7C9EIZ3_OPUST</name>
<proteinExistence type="predicted"/>
<sequence>MEALVELIPYSMLLLAGLCRTFTKHATLVPFEFAGNFFGHTFKLSMSFFASLVVQATEAALKILRVHFSLQLQPTATLAAASSVFLKLHSALLAKLYVGDRDQASPLPLPSRRLNRTTHSSI</sequence>
<organism evidence="1">
    <name type="scientific">Opuntia streptacantha</name>
    <name type="common">Prickly pear cactus</name>
    <name type="synonym">Opuntia cardona</name>
    <dbReference type="NCBI Taxonomy" id="393608"/>
    <lineage>
        <taxon>Eukaryota</taxon>
        <taxon>Viridiplantae</taxon>
        <taxon>Streptophyta</taxon>
        <taxon>Embryophyta</taxon>
        <taxon>Tracheophyta</taxon>
        <taxon>Spermatophyta</taxon>
        <taxon>Magnoliopsida</taxon>
        <taxon>eudicotyledons</taxon>
        <taxon>Gunneridae</taxon>
        <taxon>Pentapetalae</taxon>
        <taxon>Caryophyllales</taxon>
        <taxon>Cactineae</taxon>
        <taxon>Cactaceae</taxon>
        <taxon>Opuntioideae</taxon>
        <taxon>Opuntia</taxon>
    </lineage>
</organism>
<dbReference type="EMBL" id="GISG01249780">
    <property type="protein sequence ID" value="MBA4671121.1"/>
    <property type="molecule type" value="Transcribed_RNA"/>
</dbReference>
<dbReference type="AlphaFoldDB" id="A0A7C9EIZ3"/>
<accession>A0A7C9EIZ3</accession>